<proteinExistence type="evidence at transcript level"/>
<organism evidence="10">
    <name type="scientific">Phallusia mammillata</name>
    <dbReference type="NCBI Taxonomy" id="59560"/>
    <lineage>
        <taxon>Eukaryota</taxon>
        <taxon>Metazoa</taxon>
        <taxon>Chordata</taxon>
        <taxon>Tunicata</taxon>
        <taxon>Ascidiacea</taxon>
        <taxon>Phlebobranchia</taxon>
        <taxon>Ascidiidae</taxon>
        <taxon>Phallusia</taxon>
    </lineage>
</organism>
<name>A0A6F9DN00_9ASCI</name>
<feature type="active site" description="Tele-phosphohistidine intermediate" evidence="8">
    <location>
        <position position="69"/>
    </location>
</feature>
<dbReference type="GO" id="GO:0004722">
    <property type="term" value="F:protein serine/threonine phosphatase activity"/>
    <property type="evidence" value="ECO:0007669"/>
    <property type="project" value="UniProtKB-EC"/>
</dbReference>
<dbReference type="GO" id="GO:0090141">
    <property type="term" value="P:positive regulation of mitochondrial fission"/>
    <property type="evidence" value="ECO:0007669"/>
    <property type="project" value="TreeGrafter"/>
</dbReference>
<dbReference type="InterPro" id="IPR013078">
    <property type="entry name" value="His_Pase_superF_clade-1"/>
</dbReference>
<evidence type="ECO:0000256" key="5">
    <source>
        <dbReference type="ARBA" id="ARBA00039765"/>
    </source>
</evidence>
<accession>A0A6F9DN00</accession>
<dbReference type="InterPro" id="IPR029033">
    <property type="entry name" value="His_PPase_superfam"/>
</dbReference>
<evidence type="ECO:0000256" key="3">
    <source>
        <dbReference type="ARBA" id="ARBA00022590"/>
    </source>
</evidence>
<dbReference type="Pfam" id="PF00300">
    <property type="entry name" value="His_Phos_1"/>
    <property type="match status" value="1"/>
</dbReference>
<sequence>MQYKKLLLIGGGIVSGGGLFLSNLRSILVNNTDISKTRDEHNGNVWDSNWDKRSNMKPRGTRNIILIRHGQYNYGKTDQEKTLTELGKKQAVYTGIRLAELGLDKKLNVVFESTMTRAHETSELIYRQLNADIPIQKTDLLREGCPTFPDPPFKGGEVSLERVERDSSRMDESFEYFMHRADADQDGDSYELFVCHGNLIRYFLCKLLQLPTSAMHRWRLRHCSITWVTIRPSGNVSLRLFGDTGHLPSDKLTFE</sequence>
<reference evidence="10" key="1">
    <citation type="submission" date="2020-04" db="EMBL/GenBank/DDBJ databases">
        <authorList>
            <person name="Neveu A P."/>
        </authorList>
    </citation>
    <scope>NUCLEOTIDE SEQUENCE</scope>
    <source>
        <tissue evidence="10">Whole embryo</tissue>
    </source>
</reference>
<evidence type="ECO:0000256" key="1">
    <source>
        <dbReference type="ARBA" id="ARBA00006717"/>
    </source>
</evidence>
<evidence type="ECO:0000256" key="7">
    <source>
        <dbReference type="ARBA" id="ARBA00041839"/>
    </source>
</evidence>
<protein>
    <recommendedName>
        <fullName evidence="5">Serine/threonine-protein phosphatase PGAM5, mitochondrial</fullName>
        <ecNumber evidence="2">3.1.3.16</ecNumber>
    </recommendedName>
    <alternativeName>
        <fullName evidence="7">Phosphoglycerate mutase family member 5</fullName>
    </alternativeName>
    <alternativeName>
        <fullName evidence="6">Serine/threonine-protein phosphatase Pgam5, mitochondrial</fullName>
    </alternativeName>
</protein>
<dbReference type="EMBL" id="LR788942">
    <property type="protein sequence ID" value="CAB3264804.1"/>
    <property type="molecule type" value="mRNA"/>
</dbReference>
<dbReference type="SMART" id="SM00855">
    <property type="entry name" value="PGAM"/>
    <property type="match status" value="1"/>
</dbReference>
<dbReference type="EC" id="3.1.3.16" evidence="2"/>
<keyword evidence="4" id="KW-0378">Hydrolase</keyword>
<dbReference type="SUPFAM" id="SSF53254">
    <property type="entry name" value="Phosphoglycerate mutase-like"/>
    <property type="match status" value="1"/>
</dbReference>
<dbReference type="GO" id="GO:0005739">
    <property type="term" value="C:mitochondrion"/>
    <property type="evidence" value="ECO:0007669"/>
    <property type="project" value="TreeGrafter"/>
</dbReference>
<dbReference type="InterPro" id="IPR051021">
    <property type="entry name" value="Mito_Ser/Thr_phosphatase"/>
</dbReference>
<evidence type="ECO:0000256" key="6">
    <source>
        <dbReference type="ARBA" id="ARBA00040722"/>
    </source>
</evidence>
<dbReference type="PANTHER" id="PTHR20935">
    <property type="entry name" value="PHOSPHOGLYCERATE MUTASE-RELATED"/>
    <property type="match status" value="1"/>
</dbReference>
<gene>
    <name evidence="10" type="primary">Pgam5-003</name>
</gene>
<feature type="active site" description="Proton donor/acceptor" evidence="8">
    <location>
        <position position="143"/>
    </location>
</feature>
<comment type="similarity">
    <text evidence="1">Belongs to the phosphoglycerate mutase family. BPG-dependent PGAM subfamily.</text>
</comment>
<keyword evidence="3" id="KW-1210">Necrosis</keyword>
<dbReference type="PANTHER" id="PTHR20935:SF0">
    <property type="entry name" value="SERINE_THREONINE-PROTEIN PHOSPHATASE PGAM5, MITOCHONDRIAL"/>
    <property type="match status" value="1"/>
</dbReference>
<dbReference type="AlphaFoldDB" id="A0A6F9DN00"/>
<evidence type="ECO:0000256" key="2">
    <source>
        <dbReference type="ARBA" id="ARBA00013081"/>
    </source>
</evidence>
<feature type="binding site" evidence="9">
    <location>
        <position position="117"/>
    </location>
    <ligand>
        <name>substrate</name>
    </ligand>
</feature>
<evidence type="ECO:0000256" key="9">
    <source>
        <dbReference type="PIRSR" id="PIRSR613078-2"/>
    </source>
</evidence>
<evidence type="ECO:0000313" key="10">
    <source>
        <dbReference type="EMBL" id="CAB3264804.1"/>
    </source>
</evidence>
<dbReference type="GO" id="GO:0012501">
    <property type="term" value="P:programmed cell death"/>
    <property type="evidence" value="ECO:0007669"/>
    <property type="project" value="UniProtKB-KW"/>
</dbReference>
<dbReference type="CDD" id="cd07067">
    <property type="entry name" value="HP_PGM_like"/>
    <property type="match status" value="1"/>
</dbReference>
<evidence type="ECO:0000256" key="4">
    <source>
        <dbReference type="ARBA" id="ARBA00022801"/>
    </source>
</evidence>
<evidence type="ECO:0000256" key="8">
    <source>
        <dbReference type="PIRSR" id="PIRSR613078-1"/>
    </source>
</evidence>
<dbReference type="Gene3D" id="3.40.50.1240">
    <property type="entry name" value="Phosphoglycerate mutase-like"/>
    <property type="match status" value="1"/>
</dbReference>